<organism evidence="2 3">
    <name type="scientific">Nitrospina watsonii</name>
    <dbReference type="NCBI Taxonomy" id="1323948"/>
    <lineage>
        <taxon>Bacteria</taxon>
        <taxon>Pseudomonadati</taxon>
        <taxon>Nitrospinota/Tectimicrobiota group</taxon>
        <taxon>Nitrospinota</taxon>
        <taxon>Nitrospinia</taxon>
        <taxon>Nitrospinales</taxon>
        <taxon>Nitrospinaceae</taxon>
        <taxon>Nitrospina</taxon>
    </lineage>
</organism>
<proteinExistence type="predicted"/>
<feature type="transmembrane region" description="Helical" evidence="1">
    <location>
        <begin position="92"/>
        <end position="110"/>
    </location>
</feature>
<keyword evidence="3" id="KW-1185">Reference proteome</keyword>
<evidence type="ECO:0000256" key="1">
    <source>
        <dbReference type="SAM" id="Phobius"/>
    </source>
</evidence>
<feature type="transmembrane region" description="Helical" evidence="1">
    <location>
        <begin position="330"/>
        <end position="347"/>
    </location>
</feature>
<feature type="transmembrane region" description="Helical" evidence="1">
    <location>
        <begin position="265"/>
        <end position="289"/>
    </location>
</feature>
<keyword evidence="1" id="KW-0812">Transmembrane</keyword>
<reference evidence="2 3" key="1">
    <citation type="submission" date="2022-09" db="EMBL/GenBank/DDBJ databases">
        <authorList>
            <person name="Kop L."/>
        </authorList>
    </citation>
    <scope>NUCLEOTIDE SEQUENCE [LARGE SCALE GENOMIC DNA]</scope>
    <source>
        <strain evidence="2 3">347</strain>
    </source>
</reference>
<feature type="transmembrane region" description="Helical" evidence="1">
    <location>
        <begin position="359"/>
        <end position="383"/>
    </location>
</feature>
<feature type="transmembrane region" description="Helical" evidence="1">
    <location>
        <begin position="295"/>
        <end position="318"/>
    </location>
</feature>
<keyword evidence="1" id="KW-1133">Transmembrane helix</keyword>
<feature type="transmembrane region" description="Helical" evidence="1">
    <location>
        <begin position="235"/>
        <end position="253"/>
    </location>
</feature>
<evidence type="ECO:0000313" key="2">
    <source>
        <dbReference type="EMBL" id="CAI2718693.1"/>
    </source>
</evidence>
<feature type="transmembrane region" description="Helical" evidence="1">
    <location>
        <begin position="170"/>
        <end position="190"/>
    </location>
</feature>
<name>A0ABM9HF91_9BACT</name>
<feature type="transmembrane region" description="Helical" evidence="1">
    <location>
        <begin position="21"/>
        <end position="41"/>
    </location>
</feature>
<dbReference type="InterPro" id="IPR010266">
    <property type="entry name" value="NnrS"/>
</dbReference>
<keyword evidence="1" id="KW-0472">Membrane</keyword>
<dbReference type="RefSeq" id="WP_282011576.1">
    <property type="nucleotide sequence ID" value="NZ_OX336137.1"/>
</dbReference>
<gene>
    <name evidence="2" type="ORF">NSPWAT_1837</name>
</gene>
<dbReference type="Pfam" id="PF05940">
    <property type="entry name" value="NnrS"/>
    <property type="match status" value="1"/>
</dbReference>
<evidence type="ECO:0000313" key="3">
    <source>
        <dbReference type="Proteomes" id="UP001157733"/>
    </source>
</evidence>
<protein>
    <submittedName>
        <fullName evidence="2">NnrS protein involved in response to NO</fullName>
    </submittedName>
</protein>
<dbReference type="Proteomes" id="UP001157733">
    <property type="component" value="Chromosome"/>
</dbReference>
<feature type="transmembrane region" description="Helical" evidence="1">
    <location>
        <begin position="116"/>
        <end position="137"/>
    </location>
</feature>
<accession>A0ABM9HF91</accession>
<feature type="transmembrane region" description="Helical" evidence="1">
    <location>
        <begin position="211"/>
        <end position="229"/>
    </location>
</feature>
<feature type="transmembrane region" description="Helical" evidence="1">
    <location>
        <begin position="61"/>
        <end position="80"/>
    </location>
</feature>
<dbReference type="EMBL" id="OX336137">
    <property type="protein sequence ID" value="CAI2718693.1"/>
    <property type="molecule type" value="Genomic_DNA"/>
</dbReference>
<feature type="transmembrane region" description="Helical" evidence="1">
    <location>
        <begin position="144"/>
        <end position="164"/>
    </location>
</feature>
<sequence>MQKSSTGISAHPFLQNGFRPFFLLGALYSVTNLLIWGGFFAGHRPPPAFLLDPVSWHAHEMIFGFTIAIVAGFLLTAVANWTGRNPAGPMHLAGLSLLWLAGRVVMHFDLGLPEMAIFLVEGSFILALALTLSLPLLKSWNQRNFVFLVLLTILLACDMTFLVTKEFTSLYVAVMIVVAMISLIGGRVIPSFTVAALHQRGKKAKQVAQERLDISAILSLVLIILALVFTGPEGMFLAVVSFLSATLHALRMRHYHTHRILGDPMALILHIGYGWVIAGLILTGFSALGTLPFQISLHALTAGAIGSMTLGMMSRVPLAHTGRTVRATRLTILSFILLQGSALMRVLGPIMNPDNTVNWIMGSATLWAFCFAFYILAYAPILWKPELERRAA</sequence>